<sequence length="1165" mass="133608">MDESEKQEVNFQEIIKATKEKSPSQSNILAYIYPRIRYLTDNNSVLLEKLPTPELFIIIRPFLAHKEPENRTTALRIYRYLSNTKDKFSLLKSSHIEYFLVRSFELEGKPVERIEACKLIRRWLEISPESFPKSLCNSLVSLSDTENDDLKEFGLEALRLLSITNTLLVSWSGGIRCLINALLDIKCSQELSENIIYTICYLLNEPETRVYLKNGQELMRILGVFTDYNANIKESDLEILLKLARRATLIISRSWSGLIFLASSGLRDIIMTLVHPGKNLIKEGILDTISDMISIPVEISPRNYNLLNNYLAVLIRALLHCELHPALTQLALDPNVRISQRARKLLKLITRLGPELLPEAPTCPVSFIKGSAGRGAELIADMDSYSRINNEFKEKNLLFKTSEFISSENPGVLNPPNSLLNSIFKNHLSHIIDDNQFYSLINKSQILREPSKWDWEAIYEILSGPISVGDRLTNVATIKFLKSLIIFYTPSKSTFVCLPWASEHFMKAKIGNMLISFLLLIKNGRKLLTSAFSESFFVIRKSFVEEMIDAIDEEIRCNEGKNTSNARILTPDNVRFTMTREYFRWLGLLLNHRYGRKILKSLGFIPNLVKIAEIEHLAPILLSVLDYKEQISQQFLLFSLQSKRKLVKIRSLQQIFVIFRAGIFDVSWAIGSIVNLLYLSDTDLIKLSLNTITEICQHRDNLNTLIQTRPQKLLKLDSDGKSILLKFLASQTGIEYLCEMDFLDDELKDWDDFLNIEYARTIEEKIETGLNSQKKSYGIVLNTPKIFVNYGRLQLSWLSSLPLYFQVQMNSKTINLDTYLEVDKEDIFYVSYLGIKVSDIKETILVCLKLGNSFIDNYGNETPEPSWIRCRKDIKNPSKSITYTVIENDGIFFTFSETENSLTIESIKFRAHLLPKGIPAVQVPKHFFGELGKTKLGFNKLISSKVLEKYTQKLMEKHTIIEKRAWMWALGHAGSTNHGAEYLISIKAIRQLVEIAEKSLILSLRGTAIQTLSLISRSAVGRKELLKYFWTSKPENNSISISVPLDSNKIFWLEDRSIEFMHSDKCKEVEMILDSIELSDKEKEIYEHVCKIGSVIDKTESEGFLRDMRAATPLALQSIPLFHAVMTTLSGYSFKLSVRRKIHKLLERIYRVPNVNDVDNLIYIS</sequence>
<protein>
    <recommendedName>
        <fullName evidence="7">Rapamycin-insensitive companion of mTOR domain-containing protein</fullName>
    </recommendedName>
</protein>
<evidence type="ECO:0000259" key="2">
    <source>
        <dbReference type="SMART" id="SM01307"/>
    </source>
</evidence>
<evidence type="ECO:0000259" key="4">
    <source>
        <dbReference type="SMART" id="SM01310"/>
    </source>
</evidence>
<dbReference type="Proteomes" id="UP000187209">
    <property type="component" value="Unassembled WGS sequence"/>
</dbReference>
<evidence type="ECO:0000259" key="3">
    <source>
        <dbReference type="SMART" id="SM01308"/>
    </source>
</evidence>
<organism evidence="5 6">
    <name type="scientific">Stentor coeruleus</name>
    <dbReference type="NCBI Taxonomy" id="5963"/>
    <lineage>
        <taxon>Eukaryota</taxon>
        <taxon>Sar</taxon>
        <taxon>Alveolata</taxon>
        <taxon>Ciliophora</taxon>
        <taxon>Postciliodesmatophora</taxon>
        <taxon>Heterotrichea</taxon>
        <taxon>Heterotrichida</taxon>
        <taxon>Stentoridae</taxon>
        <taxon>Stentor</taxon>
    </lineage>
</organism>
<proteinExistence type="inferred from homology"/>
<gene>
    <name evidence="5" type="ORF">SteCoe_16860</name>
</gene>
<dbReference type="InterPro" id="IPR028267">
    <property type="entry name" value="Pianissimo_N"/>
</dbReference>
<dbReference type="AlphaFoldDB" id="A0A1R2C0C5"/>
<name>A0A1R2C0C5_9CILI</name>
<dbReference type="InterPro" id="IPR029451">
    <property type="entry name" value="RICTOR_M"/>
</dbReference>
<dbReference type="GO" id="GO:0031932">
    <property type="term" value="C:TORC2 complex"/>
    <property type="evidence" value="ECO:0007669"/>
    <property type="project" value="InterPro"/>
</dbReference>
<evidence type="ECO:0000313" key="5">
    <source>
        <dbReference type="EMBL" id="OMJ82451.1"/>
    </source>
</evidence>
<dbReference type="PANTHER" id="PTHR13298">
    <property type="entry name" value="CYTOSOLIC REGULATOR PIANISSIMO"/>
    <property type="match status" value="1"/>
</dbReference>
<evidence type="ECO:0000313" key="6">
    <source>
        <dbReference type="Proteomes" id="UP000187209"/>
    </source>
</evidence>
<dbReference type="SMART" id="SM01308">
    <property type="entry name" value="RICTOR_N"/>
    <property type="match status" value="1"/>
</dbReference>
<feature type="domain" description="Rapamycin-insensitive companion of mTOR N-terminal" evidence="3">
    <location>
        <begin position="36"/>
        <end position="358"/>
    </location>
</feature>
<comment type="caution">
    <text evidence="5">The sequence shown here is derived from an EMBL/GenBank/DDBJ whole genome shotgun (WGS) entry which is preliminary data.</text>
</comment>
<dbReference type="Pfam" id="PF14668">
    <property type="entry name" value="RICTOR_V"/>
    <property type="match status" value="1"/>
</dbReference>
<dbReference type="InterPro" id="IPR016024">
    <property type="entry name" value="ARM-type_fold"/>
</dbReference>
<dbReference type="GO" id="GO:0038203">
    <property type="term" value="P:TORC2 signaling"/>
    <property type="evidence" value="ECO:0007669"/>
    <property type="project" value="TreeGrafter"/>
</dbReference>
<feature type="domain" description="Rapamycin-insensitive companion of mTOR middle" evidence="2">
    <location>
        <begin position="432"/>
        <end position="661"/>
    </location>
</feature>
<evidence type="ECO:0008006" key="7">
    <source>
        <dbReference type="Google" id="ProtNLM"/>
    </source>
</evidence>
<dbReference type="SMART" id="SM01310">
    <property type="entry name" value="RICTOR_V"/>
    <property type="match status" value="1"/>
</dbReference>
<reference evidence="5 6" key="1">
    <citation type="submission" date="2016-11" db="EMBL/GenBank/DDBJ databases">
        <title>The macronuclear genome of Stentor coeruleus: a giant cell with tiny introns.</title>
        <authorList>
            <person name="Slabodnick M."/>
            <person name="Ruby J.G."/>
            <person name="Reiff S.B."/>
            <person name="Swart E.C."/>
            <person name="Gosai S."/>
            <person name="Prabakaran S."/>
            <person name="Witkowska E."/>
            <person name="Larue G.E."/>
            <person name="Fisher S."/>
            <person name="Freeman R.M."/>
            <person name="Gunawardena J."/>
            <person name="Chu W."/>
            <person name="Stover N.A."/>
            <person name="Gregory B.D."/>
            <person name="Nowacki M."/>
            <person name="Derisi J."/>
            <person name="Roy S.W."/>
            <person name="Marshall W.F."/>
            <person name="Sood P."/>
        </authorList>
    </citation>
    <scope>NUCLEOTIDE SEQUENCE [LARGE SCALE GENOMIC DNA]</scope>
    <source>
        <strain evidence="5">WM001</strain>
    </source>
</reference>
<dbReference type="OrthoDB" id="14744at2759"/>
<feature type="domain" description="Rapamycin-insensitive companion of mTOR" evidence="4">
    <location>
        <begin position="960"/>
        <end position="1032"/>
    </location>
</feature>
<evidence type="ECO:0000256" key="1">
    <source>
        <dbReference type="ARBA" id="ARBA00008878"/>
    </source>
</evidence>
<dbReference type="InterPro" id="IPR028268">
    <property type="entry name" value="Pianissimo_fam"/>
</dbReference>
<dbReference type="EMBL" id="MPUH01000340">
    <property type="protein sequence ID" value="OMJ82451.1"/>
    <property type="molecule type" value="Genomic_DNA"/>
</dbReference>
<dbReference type="InterPro" id="IPR029453">
    <property type="entry name" value="Rictor_IV"/>
</dbReference>
<comment type="similarity">
    <text evidence="1">Belongs to the RICTOR family.</text>
</comment>
<keyword evidence="6" id="KW-1185">Reference proteome</keyword>
<dbReference type="SMART" id="SM01307">
    <property type="entry name" value="RICTOR_M"/>
    <property type="match status" value="1"/>
</dbReference>
<dbReference type="PANTHER" id="PTHR13298:SF11">
    <property type="entry name" value="RAPAMYCIN-INSENSITIVE COMPANION OF MTOR"/>
    <property type="match status" value="1"/>
</dbReference>
<dbReference type="SMART" id="SM01303">
    <property type="entry name" value="RasGEF_N_2"/>
    <property type="match status" value="1"/>
</dbReference>
<dbReference type="InterPro" id="IPR011989">
    <property type="entry name" value="ARM-like"/>
</dbReference>
<dbReference type="Pfam" id="PF14666">
    <property type="entry name" value="RICTOR_M"/>
    <property type="match status" value="1"/>
</dbReference>
<dbReference type="Gene3D" id="1.25.10.10">
    <property type="entry name" value="Leucine-rich Repeat Variant"/>
    <property type="match status" value="1"/>
</dbReference>
<dbReference type="SUPFAM" id="SSF48371">
    <property type="entry name" value="ARM repeat"/>
    <property type="match status" value="1"/>
</dbReference>
<dbReference type="Pfam" id="PF14664">
    <property type="entry name" value="RICTOR_N"/>
    <property type="match status" value="1"/>
</dbReference>
<dbReference type="Pfam" id="PF14663">
    <property type="entry name" value="RasGEF_N_2"/>
    <property type="match status" value="1"/>
</dbReference>
<dbReference type="InterPro" id="IPR029452">
    <property type="entry name" value="RICTOR_V"/>
</dbReference>
<accession>A0A1R2C0C5</accession>